<evidence type="ECO:0000313" key="3">
    <source>
        <dbReference type="Proteomes" id="UP000011688"/>
    </source>
</evidence>
<protein>
    <submittedName>
        <fullName evidence="2">Uncharacterized protein</fullName>
    </submittedName>
</protein>
<keyword evidence="1" id="KW-1133">Transmembrane helix</keyword>
<keyword evidence="1" id="KW-0472">Membrane</keyword>
<dbReference type="RefSeq" id="WP_005559529.1">
    <property type="nucleotide sequence ID" value="NZ_AOIB01000038.1"/>
</dbReference>
<sequence length="273" mass="27984">MSTTSARINPSVSRLRLGAFVVLGVGFLALAVPGFAEPLTFWTGIVFGGYAYPTHELHHFVLGGFFVILLLGVFVQAVRPSARVGALHAAIVMWVSLTVVYAVGGEFSSIFLVLLALLVGMALAHPAGRDQLPSTDRFDRRLAAIAGVTAVGGLAFAGVELAAHFGTGDAHAGFGHYLIMASAAVSAGALSLYASLRGVGWRFPVYAAAALMALVGLGSIAYPGAEQGSSLGVGLGAALVLWTALFLLVAERGATRNASDRDAAIAEGSGSSR</sequence>
<dbReference type="Proteomes" id="UP000011688">
    <property type="component" value="Unassembled WGS sequence"/>
</dbReference>
<reference evidence="2 3" key="1">
    <citation type="journal article" date="2014" name="PLoS Genet.">
        <title>Phylogenetically driven sequencing of extremely halophilic archaea reveals strategies for static and dynamic osmo-response.</title>
        <authorList>
            <person name="Becker E.A."/>
            <person name="Seitzer P.M."/>
            <person name="Tritt A."/>
            <person name="Larsen D."/>
            <person name="Krusor M."/>
            <person name="Yao A.I."/>
            <person name="Wu D."/>
            <person name="Madern D."/>
            <person name="Eisen J.A."/>
            <person name="Darling A.E."/>
            <person name="Facciotti M.T."/>
        </authorList>
    </citation>
    <scope>NUCLEOTIDE SEQUENCE [LARGE SCALE GENOMIC DNA]</scope>
    <source>
        <strain evidence="2 3">DSM 10524</strain>
    </source>
</reference>
<evidence type="ECO:0000256" key="1">
    <source>
        <dbReference type="SAM" id="Phobius"/>
    </source>
</evidence>
<keyword evidence="1" id="KW-0812">Transmembrane</keyword>
<dbReference type="PATRIC" id="fig|1227497.3.peg.4120"/>
<feature type="transmembrane region" description="Helical" evidence="1">
    <location>
        <begin position="140"/>
        <end position="162"/>
    </location>
</feature>
<gene>
    <name evidence="2" type="ORF">C491_20107</name>
</gene>
<proteinExistence type="predicted"/>
<organism evidence="2 3">
    <name type="scientific">Natronococcus amylolyticus DSM 10524</name>
    <dbReference type="NCBI Taxonomy" id="1227497"/>
    <lineage>
        <taxon>Archaea</taxon>
        <taxon>Methanobacteriati</taxon>
        <taxon>Methanobacteriota</taxon>
        <taxon>Stenosarchaea group</taxon>
        <taxon>Halobacteria</taxon>
        <taxon>Halobacteriales</taxon>
        <taxon>Natrialbaceae</taxon>
        <taxon>Natronococcus</taxon>
    </lineage>
</organism>
<dbReference type="AlphaFoldDB" id="L9X0K9"/>
<feature type="transmembrane region" description="Helical" evidence="1">
    <location>
        <begin position="174"/>
        <end position="196"/>
    </location>
</feature>
<dbReference type="eggNOG" id="ENOG502N5GD">
    <property type="taxonomic scope" value="Archaea"/>
</dbReference>
<feature type="transmembrane region" description="Helical" evidence="1">
    <location>
        <begin position="203"/>
        <end position="225"/>
    </location>
</feature>
<comment type="caution">
    <text evidence="2">The sequence shown here is derived from an EMBL/GenBank/DDBJ whole genome shotgun (WGS) entry which is preliminary data.</text>
</comment>
<evidence type="ECO:0000313" key="2">
    <source>
        <dbReference type="EMBL" id="ELY54133.1"/>
    </source>
</evidence>
<feature type="transmembrane region" description="Helical" evidence="1">
    <location>
        <begin position="231"/>
        <end position="250"/>
    </location>
</feature>
<accession>L9X0K9</accession>
<name>L9X0K9_9EURY</name>
<feature type="transmembrane region" description="Helical" evidence="1">
    <location>
        <begin position="60"/>
        <end position="78"/>
    </location>
</feature>
<feature type="transmembrane region" description="Helical" evidence="1">
    <location>
        <begin position="110"/>
        <end position="128"/>
    </location>
</feature>
<dbReference type="EMBL" id="AOIB01000038">
    <property type="protein sequence ID" value="ELY54133.1"/>
    <property type="molecule type" value="Genomic_DNA"/>
</dbReference>
<keyword evidence="3" id="KW-1185">Reference proteome</keyword>
<feature type="transmembrane region" description="Helical" evidence="1">
    <location>
        <begin position="85"/>
        <end position="104"/>
    </location>
</feature>